<dbReference type="HOGENOM" id="CLU_047592_0_3_1"/>
<feature type="compositionally biased region" description="Basic and acidic residues" evidence="1">
    <location>
        <begin position="221"/>
        <end position="241"/>
    </location>
</feature>
<dbReference type="AlphaFoldDB" id="A0A0C9WT87"/>
<dbReference type="InterPro" id="IPR000210">
    <property type="entry name" value="BTB/POZ_dom"/>
</dbReference>
<reference evidence="3 4" key="1">
    <citation type="submission" date="2014-04" db="EMBL/GenBank/DDBJ databases">
        <authorList>
            <consortium name="DOE Joint Genome Institute"/>
            <person name="Kuo A."/>
            <person name="Kohler A."/>
            <person name="Nagy L.G."/>
            <person name="Floudas D."/>
            <person name="Copeland A."/>
            <person name="Barry K.W."/>
            <person name="Cichocki N."/>
            <person name="Veneault-Fourrey C."/>
            <person name="LaButti K."/>
            <person name="Lindquist E.A."/>
            <person name="Lipzen A."/>
            <person name="Lundell T."/>
            <person name="Morin E."/>
            <person name="Murat C."/>
            <person name="Sun H."/>
            <person name="Tunlid A."/>
            <person name="Henrissat B."/>
            <person name="Grigoriev I.V."/>
            <person name="Hibbett D.S."/>
            <person name="Martin F."/>
            <person name="Nordberg H.P."/>
            <person name="Cantor M.N."/>
            <person name="Hua S.X."/>
        </authorList>
    </citation>
    <scope>NUCLEOTIDE SEQUENCE [LARGE SCALE GENOMIC DNA]</scope>
    <source>
        <strain evidence="3 4">LaAM-08-1</strain>
    </source>
</reference>
<evidence type="ECO:0000259" key="2">
    <source>
        <dbReference type="PROSITE" id="PS50097"/>
    </source>
</evidence>
<dbReference type="Pfam" id="PF00651">
    <property type="entry name" value="BTB"/>
    <property type="match status" value="1"/>
</dbReference>
<evidence type="ECO:0000313" key="4">
    <source>
        <dbReference type="Proteomes" id="UP000054477"/>
    </source>
</evidence>
<keyword evidence="4" id="KW-1185">Reference proteome</keyword>
<feature type="domain" description="BTB" evidence="2">
    <location>
        <begin position="25"/>
        <end position="99"/>
    </location>
</feature>
<protein>
    <recommendedName>
        <fullName evidence="2">BTB domain-containing protein</fullName>
    </recommendedName>
</protein>
<dbReference type="PROSITE" id="PS50097">
    <property type="entry name" value="BTB"/>
    <property type="match status" value="1"/>
</dbReference>
<dbReference type="Gene3D" id="3.30.710.10">
    <property type="entry name" value="Potassium Channel Kv1.1, Chain A"/>
    <property type="match status" value="1"/>
</dbReference>
<evidence type="ECO:0000256" key="1">
    <source>
        <dbReference type="SAM" id="MobiDB-lite"/>
    </source>
</evidence>
<dbReference type="STRING" id="1095629.A0A0C9WT87"/>
<dbReference type="CDD" id="cd18186">
    <property type="entry name" value="BTB_POZ_ZBTB_KLHL-like"/>
    <property type="match status" value="1"/>
</dbReference>
<dbReference type="EMBL" id="KN838596">
    <property type="protein sequence ID" value="KIK02200.1"/>
    <property type="molecule type" value="Genomic_DNA"/>
</dbReference>
<sequence length="273" mass="30797">MSTFNRNHENLPALIQHPDYYIEGADLSFLAERTQFKVHRYFFERESPYFRSQLEIPVSAGGAAKGSNSSNAIVLSGVKASEFELFLWVFYNPTYSLYNKTVAEWEVILRLAEKWTFSQVKDLAVRELEKLTISDVDRIAIYQAHNVDRNLLVPSYSRLCEREEHLKVPEGLRLGMETTLSIAHAREVARRPSTSSKIRACASGPELEAIIRDLFDIKLEGGPARDNKASHTPERHNKETRPNGVNSGSRGEGNSGQNGHTLVTSGHKPDKKK</sequence>
<accession>A0A0C9WT87</accession>
<dbReference type="InterPro" id="IPR011333">
    <property type="entry name" value="SKP1/BTB/POZ_sf"/>
</dbReference>
<feature type="region of interest" description="Disordered" evidence="1">
    <location>
        <begin position="221"/>
        <end position="273"/>
    </location>
</feature>
<organism evidence="3 4">
    <name type="scientific">Laccaria amethystina LaAM-08-1</name>
    <dbReference type="NCBI Taxonomy" id="1095629"/>
    <lineage>
        <taxon>Eukaryota</taxon>
        <taxon>Fungi</taxon>
        <taxon>Dikarya</taxon>
        <taxon>Basidiomycota</taxon>
        <taxon>Agaricomycotina</taxon>
        <taxon>Agaricomycetes</taxon>
        <taxon>Agaricomycetidae</taxon>
        <taxon>Agaricales</taxon>
        <taxon>Agaricineae</taxon>
        <taxon>Hydnangiaceae</taxon>
        <taxon>Laccaria</taxon>
    </lineage>
</organism>
<dbReference type="OrthoDB" id="9997739at2759"/>
<gene>
    <name evidence="3" type="ORF">K443DRAFT_677839</name>
</gene>
<proteinExistence type="predicted"/>
<reference evidence="4" key="2">
    <citation type="submission" date="2015-01" db="EMBL/GenBank/DDBJ databases">
        <title>Evolutionary Origins and Diversification of the Mycorrhizal Mutualists.</title>
        <authorList>
            <consortium name="DOE Joint Genome Institute"/>
            <consortium name="Mycorrhizal Genomics Consortium"/>
            <person name="Kohler A."/>
            <person name="Kuo A."/>
            <person name="Nagy L.G."/>
            <person name="Floudas D."/>
            <person name="Copeland A."/>
            <person name="Barry K.W."/>
            <person name="Cichocki N."/>
            <person name="Veneault-Fourrey C."/>
            <person name="LaButti K."/>
            <person name="Lindquist E.A."/>
            <person name="Lipzen A."/>
            <person name="Lundell T."/>
            <person name="Morin E."/>
            <person name="Murat C."/>
            <person name="Riley R."/>
            <person name="Ohm R."/>
            <person name="Sun H."/>
            <person name="Tunlid A."/>
            <person name="Henrissat B."/>
            <person name="Grigoriev I.V."/>
            <person name="Hibbett D.S."/>
            <person name="Martin F."/>
        </authorList>
    </citation>
    <scope>NUCLEOTIDE SEQUENCE [LARGE SCALE GENOMIC DNA]</scope>
    <source>
        <strain evidence="4">LaAM-08-1</strain>
    </source>
</reference>
<evidence type="ECO:0000313" key="3">
    <source>
        <dbReference type="EMBL" id="KIK02200.1"/>
    </source>
</evidence>
<name>A0A0C9WT87_9AGAR</name>
<dbReference type="SUPFAM" id="SSF54695">
    <property type="entry name" value="POZ domain"/>
    <property type="match status" value="1"/>
</dbReference>
<dbReference type="Proteomes" id="UP000054477">
    <property type="component" value="Unassembled WGS sequence"/>
</dbReference>
<dbReference type="SMART" id="SM00225">
    <property type="entry name" value="BTB"/>
    <property type="match status" value="1"/>
</dbReference>